<evidence type="ECO:0000313" key="4">
    <source>
        <dbReference type="Proteomes" id="UP001370490"/>
    </source>
</evidence>
<comment type="caution">
    <text evidence="3">The sequence shown here is derived from an EMBL/GenBank/DDBJ whole genome shotgun (WGS) entry which is preliminary data.</text>
</comment>
<protein>
    <recommendedName>
        <fullName evidence="2">Peptidase C14 caspase domain-containing protein</fullName>
    </recommendedName>
</protein>
<gene>
    <name evidence="3" type="ORF">RJ641_013291</name>
</gene>
<comment type="similarity">
    <text evidence="1">Belongs to the peptidase C14B family.</text>
</comment>
<dbReference type="AlphaFoldDB" id="A0AAN8WGW1"/>
<sequence>MNLFIGASCSEYTEDRDKDNELCGVHEKLDNVMGFEEFRLDEIEPLKFNFVNGQESLSLREVQMELPNDPGIVEGFDPSVRFESEAVMLDMEGRHQLTTVCVWCGSKFNHGAVHAETDSDSLGFIWLEAGSSGGSSEKYQVRKNQNIPGKPETKARRVTQAFFGHHIKERLKGTVNDVKNMKDLLIKDFDFPVDSIRIFTEEAGSELNTTRKNMLDSLNWLVEESQLGDSLLFYFSGHCLKQPDFNNDGLDGFDETICPVDFRTEGMIIDNDFNRKIVKPTLLLDRKSALADTVRCRNVKGSSSTNVC</sequence>
<dbReference type="Gene3D" id="3.40.50.12660">
    <property type="match status" value="1"/>
</dbReference>
<dbReference type="Pfam" id="PF00656">
    <property type="entry name" value="Peptidase_C14"/>
    <property type="match status" value="1"/>
</dbReference>
<dbReference type="GO" id="GO:0006508">
    <property type="term" value="P:proteolysis"/>
    <property type="evidence" value="ECO:0007669"/>
    <property type="project" value="InterPro"/>
</dbReference>
<keyword evidence="4" id="KW-1185">Reference proteome</keyword>
<evidence type="ECO:0000259" key="2">
    <source>
        <dbReference type="Pfam" id="PF00656"/>
    </source>
</evidence>
<evidence type="ECO:0000313" key="3">
    <source>
        <dbReference type="EMBL" id="KAK6945747.1"/>
    </source>
</evidence>
<name>A0AAN8WGW1_9MAGN</name>
<dbReference type="Proteomes" id="UP001370490">
    <property type="component" value="Unassembled WGS sequence"/>
</dbReference>
<dbReference type="PANTHER" id="PTHR48104:SF2">
    <property type="entry name" value="METACASPASE-1-LIKE ISOFORM X1"/>
    <property type="match status" value="1"/>
</dbReference>
<dbReference type="EMBL" id="JBAMMX010000002">
    <property type="protein sequence ID" value="KAK6945747.1"/>
    <property type="molecule type" value="Genomic_DNA"/>
</dbReference>
<dbReference type="InterPro" id="IPR011600">
    <property type="entry name" value="Pept_C14_caspase"/>
</dbReference>
<dbReference type="InterPro" id="IPR050452">
    <property type="entry name" value="Metacaspase"/>
</dbReference>
<proteinExistence type="inferred from homology"/>
<reference evidence="3 4" key="1">
    <citation type="submission" date="2023-12" db="EMBL/GenBank/DDBJ databases">
        <title>A high-quality genome assembly for Dillenia turbinata (Dilleniales).</title>
        <authorList>
            <person name="Chanderbali A."/>
        </authorList>
    </citation>
    <scope>NUCLEOTIDE SEQUENCE [LARGE SCALE GENOMIC DNA]</scope>
    <source>
        <strain evidence="3">LSX21</strain>
        <tissue evidence="3">Leaf</tissue>
    </source>
</reference>
<accession>A0AAN8WGW1</accession>
<dbReference type="PANTHER" id="PTHR48104">
    <property type="entry name" value="METACASPASE-4"/>
    <property type="match status" value="1"/>
</dbReference>
<feature type="domain" description="Peptidase C14 caspase" evidence="2">
    <location>
        <begin position="166"/>
        <end position="280"/>
    </location>
</feature>
<dbReference type="GO" id="GO:0005737">
    <property type="term" value="C:cytoplasm"/>
    <property type="evidence" value="ECO:0007669"/>
    <property type="project" value="TreeGrafter"/>
</dbReference>
<evidence type="ECO:0000256" key="1">
    <source>
        <dbReference type="ARBA" id="ARBA00009005"/>
    </source>
</evidence>
<organism evidence="3 4">
    <name type="scientific">Dillenia turbinata</name>
    <dbReference type="NCBI Taxonomy" id="194707"/>
    <lineage>
        <taxon>Eukaryota</taxon>
        <taxon>Viridiplantae</taxon>
        <taxon>Streptophyta</taxon>
        <taxon>Embryophyta</taxon>
        <taxon>Tracheophyta</taxon>
        <taxon>Spermatophyta</taxon>
        <taxon>Magnoliopsida</taxon>
        <taxon>eudicotyledons</taxon>
        <taxon>Gunneridae</taxon>
        <taxon>Pentapetalae</taxon>
        <taxon>Dilleniales</taxon>
        <taxon>Dilleniaceae</taxon>
        <taxon>Dillenia</taxon>
    </lineage>
</organism>
<dbReference type="GO" id="GO:0004197">
    <property type="term" value="F:cysteine-type endopeptidase activity"/>
    <property type="evidence" value="ECO:0007669"/>
    <property type="project" value="InterPro"/>
</dbReference>